<evidence type="ECO:0000256" key="11">
    <source>
        <dbReference type="SAM" id="Phobius"/>
    </source>
</evidence>
<evidence type="ECO:0000256" key="10">
    <source>
        <dbReference type="ARBA" id="ARBA00023136"/>
    </source>
</evidence>
<dbReference type="Proteomes" id="UP000287166">
    <property type="component" value="Unassembled WGS sequence"/>
</dbReference>
<keyword evidence="6" id="KW-1278">Translocase</keyword>
<dbReference type="InterPro" id="IPR041457">
    <property type="entry name" value="CxC2_KDZ-assoc"/>
</dbReference>
<dbReference type="SFLD" id="SFLDF00027">
    <property type="entry name" value="p-type_atpase"/>
    <property type="match status" value="1"/>
</dbReference>
<dbReference type="InterPro" id="IPR024779">
    <property type="entry name" value="2OGFeDO_JBP1/TET_oxygenase_dom"/>
</dbReference>
<keyword evidence="15" id="KW-1185">Reference proteome</keyword>
<evidence type="ECO:0000256" key="9">
    <source>
        <dbReference type="ARBA" id="ARBA00023004"/>
    </source>
</evidence>
<dbReference type="Pfam" id="PF18803">
    <property type="entry name" value="CxC2"/>
    <property type="match status" value="1"/>
</dbReference>
<keyword evidence="5" id="KW-0223">Dioxygenase</keyword>
<evidence type="ECO:0000313" key="14">
    <source>
        <dbReference type="EMBL" id="GBE85359.1"/>
    </source>
</evidence>
<feature type="domain" description="CxC2-like cysteine cluster KDZ transposase-associated" evidence="13">
    <location>
        <begin position="721"/>
        <end position="802"/>
    </location>
</feature>
<evidence type="ECO:0000259" key="12">
    <source>
        <dbReference type="Pfam" id="PF12851"/>
    </source>
</evidence>
<dbReference type="PROSITE" id="PS00154">
    <property type="entry name" value="ATPASE_E1_E2"/>
    <property type="match status" value="1"/>
</dbReference>
<dbReference type="GeneID" id="38782276"/>
<accession>A0A401GT65</accession>
<evidence type="ECO:0000313" key="15">
    <source>
        <dbReference type="Proteomes" id="UP000287166"/>
    </source>
</evidence>
<dbReference type="Gene3D" id="3.40.1110.10">
    <property type="entry name" value="Calcium-transporting ATPase, cytoplasmic domain N"/>
    <property type="match status" value="1"/>
</dbReference>
<dbReference type="InterPro" id="IPR001757">
    <property type="entry name" value="P_typ_ATPase"/>
</dbReference>
<dbReference type="SUPFAM" id="SSF81665">
    <property type="entry name" value="Calcium ATPase, transmembrane domain M"/>
    <property type="match status" value="1"/>
</dbReference>
<organism evidence="14 15">
    <name type="scientific">Sparassis crispa</name>
    <dbReference type="NCBI Taxonomy" id="139825"/>
    <lineage>
        <taxon>Eukaryota</taxon>
        <taxon>Fungi</taxon>
        <taxon>Dikarya</taxon>
        <taxon>Basidiomycota</taxon>
        <taxon>Agaricomycotina</taxon>
        <taxon>Agaricomycetes</taxon>
        <taxon>Polyporales</taxon>
        <taxon>Sparassidaceae</taxon>
        <taxon>Sparassis</taxon>
    </lineage>
</organism>
<dbReference type="Pfam" id="PF00702">
    <property type="entry name" value="Hydrolase"/>
    <property type="match status" value="1"/>
</dbReference>
<evidence type="ECO:0000256" key="2">
    <source>
        <dbReference type="ARBA" id="ARBA00004141"/>
    </source>
</evidence>
<evidence type="ECO:0000256" key="6">
    <source>
        <dbReference type="ARBA" id="ARBA00022967"/>
    </source>
</evidence>
<dbReference type="InterPro" id="IPR044492">
    <property type="entry name" value="P_typ_ATPase_HD_dom"/>
</dbReference>
<dbReference type="OrthoDB" id="116380at2759"/>
<comment type="subcellular location">
    <subcellularLocation>
        <location evidence="2">Membrane</location>
        <topology evidence="2">Multi-pass membrane protein</topology>
    </subcellularLocation>
</comment>
<dbReference type="PRINTS" id="PR00120">
    <property type="entry name" value="HATPASE"/>
</dbReference>
<dbReference type="GO" id="GO:0005524">
    <property type="term" value="F:ATP binding"/>
    <property type="evidence" value="ECO:0007669"/>
    <property type="project" value="InterPro"/>
</dbReference>
<dbReference type="GO" id="GO:0016887">
    <property type="term" value="F:ATP hydrolysis activity"/>
    <property type="evidence" value="ECO:0007669"/>
    <property type="project" value="InterPro"/>
</dbReference>
<dbReference type="InterPro" id="IPR036412">
    <property type="entry name" value="HAD-like_sf"/>
</dbReference>
<dbReference type="PANTHER" id="PTHR42861">
    <property type="entry name" value="CALCIUM-TRANSPORTING ATPASE"/>
    <property type="match status" value="1"/>
</dbReference>
<keyword evidence="3 11" id="KW-0812">Transmembrane</keyword>
<evidence type="ECO:0000256" key="3">
    <source>
        <dbReference type="ARBA" id="ARBA00022692"/>
    </source>
</evidence>
<dbReference type="SUPFAM" id="SSF56784">
    <property type="entry name" value="HAD-like"/>
    <property type="match status" value="1"/>
</dbReference>
<keyword evidence="9" id="KW-0408">Iron</keyword>
<keyword evidence="4" id="KW-0479">Metal-binding</keyword>
<dbReference type="InParanoid" id="A0A401GT65"/>
<dbReference type="Pfam" id="PF18758">
    <property type="entry name" value="KDZ"/>
    <property type="match status" value="1"/>
</dbReference>
<dbReference type="InterPro" id="IPR040521">
    <property type="entry name" value="KDZ"/>
</dbReference>
<keyword evidence="10 11" id="KW-0472">Membrane</keyword>
<dbReference type="RefSeq" id="XP_027616272.1">
    <property type="nucleotide sequence ID" value="XM_027760471.1"/>
</dbReference>
<feature type="transmembrane region" description="Helical" evidence="11">
    <location>
        <begin position="1906"/>
        <end position="1929"/>
    </location>
</feature>
<comment type="cofactor">
    <cofactor evidence="1">
        <name>Fe(2+)</name>
        <dbReference type="ChEBI" id="CHEBI:29033"/>
    </cofactor>
</comment>
<dbReference type="InterPro" id="IPR023214">
    <property type="entry name" value="HAD_sf"/>
</dbReference>
<dbReference type="InterPro" id="IPR023298">
    <property type="entry name" value="ATPase_P-typ_TM_dom_sf"/>
</dbReference>
<dbReference type="PRINTS" id="PR00119">
    <property type="entry name" value="CATATPASE"/>
</dbReference>
<keyword evidence="7 11" id="KW-1133">Transmembrane helix</keyword>
<dbReference type="Gene3D" id="3.40.50.1000">
    <property type="entry name" value="HAD superfamily/HAD-like"/>
    <property type="match status" value="1"/>
</dbReference>
<evidence type="ECO:0000256" key="1">
    <source>
        <dbReference type="ARBA" id="ARBA00001954"/>
    </source>
</evidence>
<evidence type="ECO:0000256" key="5">
    <source>
        <dbReference type="ARBA" id="ARBA00022964"/>
    </source>
</evidence>
<proteinExistence type="predicted"/>
<sequence>MQAEECILFFAILAPPTFSPASASQPPEPAIHLIKMSNLSPMPLTDQIAGVLELMFRRKLHLATHAAHSAPSIEVPPSMPSALLLECNGIADALVKAIRNPVRLQWDIDRYCDSLSIQPTGQNEVLEAELEWKWPPPFGESEIRIDQPATLVDMHGRILAWILPRVLIPDRQTKMLQATRALHPAIAASKPSSTTASWRHNPLYFLPPEECAQFPAGSLCLSPGWFQQPLQHMESGRLETSASLKLEGGRSWLRDIHDSSALLGTILAVVHPTLYAAGCQCLGLIQQDPELREMVLNWSSPFNALQVIANRETPFHRDSKTRYTFYDLLVTLGNYTCAWLKFPAMRVAIDYSPGTVIAFCGKAIRHGVTRADGERLVYAYFMREGVQNRLGIPAPHWMQASYYASHIGMCTRDIMPKTDGDENTMQGMETVDGSFIGGTKLAEVMAKSQGVVITDDSVWLADLEVGGDGGEMYSVEKLCNKSRLVVDLDDEVEFVTKVAKQTTRGVRYVDVPLSMPMGSNVPSPSKSPSKAPASGSLFNLDDGDVLGNIGMPIQLDLAARKTKTQNDFMRDWIPHRDDYLHAIVEMEAPPEPKNCAECKRAPFHRIEHWQGQYFEPASLYRVGVCIHLGHGRDPCPLGAFTAHNNPAPVVAPGSNFWNASNEDLNAHDGEVSDDGEVPFNFAPLAGTLDGEARQTDDAPDPTWEEDVPLVLSRPPRRDSYGNRIIVIVDISGVHHIGVDWCQCEMAVERDMQLLQMGLYPGTVKDPHTAFTFAVLDDFLLENKECKTAALNYYSKLKRVTSNAFPGTVPDRYRELMRVSRQWRQFKYRKWHGFSHDALHPVEKGGLAIFCPACPQPGLNLPFDWQADPVQWKFKCGFVMDGNFSAEHMKMKHPEEDVALSDGQAFMVGQEDYKAHLAVAMESHQRSTCHEHRAVNQANVDRANLDATGIGATACARHGFFVPHTVIDFQKGERQMNMDYSLSNALLTLTGITLILIMYDIMCQYGVHVCKRFRHSAYLRMPFELKVDQGIGLFHVHGHQDCCFQRFSPNFIVGAGMVDGEIIETLWAPTNEVSGSTRGMTRAHRQEVLDDHMNDSNWKKTTRMVPTLMTKWKRVLLGFPRSKESFEALSASTDEDVLEAWQKEYDDAMEARQNDPKIMDTFDVQLMKAPGKDLTQLRLAGEESAKGLEKGTAGWLSTGLKIQEAQLKLANDIRKVGQNPSVAEDLKTLERRQHLEVSILTFQRRSEKFMGRLEDVPAMEDRDDGALWDSLDENPFQIHLEDAEYGEDVIPPERASLNLPSQIGFVTAVANGLQTLAAQELELRKGLMNDILHELRMVLGLKSYLYRKRVHPANSVRTMTCAQAEVYAADQTVLACARLYSANRHAIMRLDTTDEDLALYRPLDKKDLHVKTAVIEASTSGLRNVNLAWFWTMDVAGDRGSSEWMDEFYRVNWLHARAQYERWREERVLVHSEMAWTIATFKQNAERWAHWLEMTDPSWRGHVCYAARQSSTSDARPCLFSRGRLQLEVYTWRIQEAVLALEPDPNHFTKVRWEEGLHREMFAVRGICGDLALAGHADHIDHGRVIASVLTVCTFNREVLRPISIDVKAIPRPTTLVPHPKNLLEDSPDYWWKWDHQVGPAGSPMEAWWYKLGDPWEKVYTISESTLVQLEQLHVCIVNLTSWLHERTDQNLNVVLEELQEVTRQLHAKVSTDLYDKEKVDLETIIVEDVFRLLQCDDNGSMMEEVQRHLELFSPNKLELEEQNAFLQSQQARVREAECVSSVSCGTHCPGVMEAAALVAIALSNGEHQPPDWQDFIGIVLLLLVKVKVKQDGTWQEMEFAGLVPGDMVSLSLVTFYCTGGLLSDGGHQCLHRSSCSHWRVVFSHAASLIGQDDDTTGHLQKILAQIGSFCLVVIGIFVLAEIFCLYAGFRFQYCHGLNNILVLLIGGIPIAMPTVLSVTLAGGAQQLAKYKAVVTCITVIEELAAITILCSDKTGTLTTNKLTIDHETICTYGPFSAEDIILLSSYASRMENQKAINTCIVFAISDPSRARAGIKLLDFMPFNPINKRTEITYHEESSGKLKCVTKWLEADVKELASCGLCTLAVAYEEVDGDDPEGDGNGFELIGILPIFDPPHKDTKQTIDDVIALGVRVKMVTGNQLTIAKETGCCLSLGDHMYPAQVLKDGPAPGSKHASLDQMILDADSFAGVFPEHKYEIIKCLQGLGHLCAMTGDGANDAPTLSRANVSIAVEGATDAARGVANIVLTEPSLSTIVHAICGSHVIFQYAVPSATALTTSTTYAPSSPSPDGSRLRAATQCVNREALNRCMPAALSVVGTPVVEDMQTGAGTPVAEDTQTMEDMQTAEDMLNAEDSWIMEDSLSVTMAAVLADEEWQFLTGTARTFSVDLSFLAMFDLGECEHEWGAMGRAACVRLSMTQLANLLLLAAPYWPL</sequence>
<evidence type="ECO:0000259" key="13">
    <source>
        <dbReference type="Pfam" id="PF18803"/>
    </source>
</evidence>
<dbReference type="GO" id="GO:0006812">
    <property type="term" value="P:monoatomic cation transport"/>
    <property type="evidence" value="ECO:0007669"/>
    <property type="project" value="UniProtKB-ARBA"/>
</dbReference>
<gene>
    <name evidence="14" type="ORF">SCP_0705460</name>
</gene>
<dbReference type="GO" id="GO:0046872">
    <property type="term" value="F:metal ion binding"/>
    <property type="evidence" value="ECO:0007669"/>
    <property type="project" value="UniProtKB-KW"/>
</dbReference>
<dbReference type="InterPro" id="IPR018303">
    <property type="entry name" value="ATPase_P-typ_P_site"/>
</dbReference>
<feature type="domain" description="2OGFeDO JBP1/TET oxygenase" evidence="12">
    <location>
        <begin position="256"/>
        <end position="383"/>
    </location>
</feature>
<dbReference type="Gene3D" id="3.60.130.30">
    <property type="match status" value="1"/>
</dbReference>
<dbReference type="FunFam" id="3.40.50.1000:FF:000268">
    <property type="entry name" value="ATPase 4 plasma membrane-type"/>
    <property type="match status" value="1"/>
</dbReference>
<reference evidence="14 15" key="1">
    <citation type="journal article" date="2018" name="Sci. Rep.">
        <title>Genome sequence of the cauliflower mushroom Sparassis crispa (Hanabiratake) and its association with beneficial usage.</title>
        <authorList>
            <person name="Kiyama R."/>
            <person name="Furutani Y."/>
            <person name="Kawaguchi K."/>
            <person name="Nakanishi T."/>
        </authorList>
    </citation>
    <scope>NUCLEOTIDE SEQUENCE [LARGE SCALE GENOMIC DNA]</scope>
</reference>
<evidence type="ECO:0000256" key="4">
    <source>
        <dbReference type="ARBA" id="ARBA00022723"/>
    </source>
</evidence>
<evidence type="ECO:0000256" key="8">
    <source>
        <dbReference type="ARBA" id="ARBA00023002"/>
    </source>
</evidence>
<keyword evidence="8" id="KW-0560">Oxidoreductase</keyword>
<protein>
    <submittedName>
        <fullName evidence="14">Uncharacterized protein</fullName>
    </submittedName>
</protein>
<evidence type="ECO:0000256" key="7">
    <source>
        <dbReference type="ARBA" id="ARBA00022989"/>
    </source>
</evidence>
<dbReference type="GO" id="GO:0051213">
    <property type="term" value="F:dioxygenase activity"/>
    <property type="evidence" value="ECO:0007669"/>
    <property type="project" value="UniProtKB-KW"/>
</dbReference>
<comment type="caution">
    <text evidence="14">The sequence shown here is derived from an EMBL/GenBank/DDBJ whole genome shotgun (WGS) entry which is preliminary data.</text>
</comment>
<dbReference type="InterPro" id="IPR023299">
    <property type="entry name" value="ATPase_P-typ_cyto_dom_N"/>
</dbReference>
<dbReference type="STRING" id="139825.A0A401GT65"/>
<dbReference type="Gene3D" id="1.20.1110.10">
    <property type="entry name" value="Calcium-transporting ATPase, transmembrane domain"/>
    <property type="match status" value="2"/>
</dbReference>
<dbReference type="GO" id="GO:0016020">
    <property type="term" value="C:membrane"/>
    <property type="evidence" value="ECO:0007669"/>
    <property type="project" value="UniProtKB-SubCell"/>
</dbReference>
<dbReference type="Pfam" id="PF12851">
    <property type="entry name" value="Tet_JBP"/>
    <property type="match status" value="1"/>
</dbReference>
<name>A0A401GT65_9APHY</name>
<dbReference type="SFLD" id="SFLDG00002">
    <property type="entry name" value="C1.7:_P-type_atpase_like"/>
    <property type="match status" value="1"/>
</dbReference>
<feature type="transmembrane region" description="Helical" evidence="11">
    <location>
        <begin position="1941"/>
        <end position="1964"/>
    </location>
</feature>
<dbReference type="SFLD" id="SFLDS00003">
    <property type="entry name" value="Haloacid_Dehalogenase"/>
    <property type="match status" value="1"/>
</dbReference>
<dbReference type="EMBL" id="BFAD01000007">
    <property type="protein sequence ID" value="GBE85359.1"/>
    <property type="molecule type" value="Genomic_DNA"/>
</dbReference>